<sequence length="101" mass="10949">MKFVALAAAAAMTLASAATTASAQEGRYYSYGPKIKVSCFRGPWKEVIWDRPNPEFIDSLVAAGYDYPTAHAMAERVCRDRAGVGNSAALRETARSVLRGY</sequence>
<organism evidence="2 3">
    <name type="scientific">Psychromarinibacter halotolerans</name>
    <dbReference type="NCBI Taxonomy" id="1775175"/>
    <lineage>
        <taxon>Bacteria</taxon>
        <taxon>Pseudomonadati</taxon>
        <taxon>Pseudomonadota</taxon>
        <taxon>Alphaproteobacteria</taxon>
        <taxon>Rhodobacterales</taxon>
        <taxon>Paracoccaceae</taxon>
        <taxon>Psychromarinibacter</taxon>
    </lineage>
</organism>
<dbReference type="RefSeq" id="WP_275632894.1">
    <property type="nucleotide sequence ID" value="NZ_JARGYD010000004.1"/>
</dbReference>
<evidence type="ECO:0008006" key="4">
    <source>
        <dbReference type="Google" id="ProtNLM"/>
    </source>
</evidence>
<dbReference type="EMBL" id="JBHRTB010000010">
    <property type="protein sequence ID" value="MFC3142914.1"/>
    <property type="molecule type" value="Genomic_DNA"/>
</dbReference>
<dbReference type="Proteomes" id="UP001595632">
    <property type="component" value="Unassembled WGS sequence"/>
</dbReference>
<keyword evidence="3" id="KW-1185">Reference proteome</keyword>
<comment type="caution">
    <text evidence="2">The sequence shown here is derived from an EMBL/GenBank/DDBJ whole genome shotgun (WGS) entry which is preliminary data.</text>
</comment>
<evidence type="ECO:0000256" key="1">
    <source>
        <dbReference type="SAM" id="SignalP"/>
    </source>
</evidence>
<gene>
    <name evidence="2" type="ORF">ACFOGP_09350</name>
</gene>
<evidence type="ECO:0000313" key="2">
    <source>
        <dbReference type="EMBL" id="MFC3142914.1"/>
    </source>
</evidence>
<accession>A0ABV7GRT4</accession>
<feature type="signal peptide" evidence="1">
    <location>
        <begin position="1"/>
        <end position="23"/>
    </location>
</feature>
<evidence type="ECO:0000313" key="3">
    <source>
        <dbReference type="Proteomes" id="UP001595632"/>
    </source>
</evidence>
<reference evidence="3" key="1">
    <citation type="journal article" date="2019" name="Int. J. Syst. Evol. Microbiol.">
        <title>The Global Catalogue of Microorganisms (GCM) 10K type strain sequencing project: providing services to taxonomists for standard genome sequencing and annotation.</title>
        <authorList>
            <consortium name="The Broad Institute Genomics Platform"/>
            <consortium name="The Broad Institute Genome Sequencing Center for Infectious Disease"/>
            <person name="Wu L."/>
            <person name="Ma J."/>
        </authorList>
    </citation>
    <scope>NUCLEOTIDE SEQUENCE [LARGE SCALE GENOMIC DNA]</scope>
    <source>
        <strain evidence="3">KCTC 52366</strain>
    </source>
</reference>
<feature type="chain" id="PRO_5045848582" description="DUF4148 domain-containing protein" evidence="1">
    <location>
        <begin position="24"/>
        <end position="101"/>
    </location>
</feature>
<protein>
    <recommendedName>
        <fullName evidence="4">DUF4148 domain-containing protein</fullName>
    </recommendedName>
</protein>
<proteinExistence type="predicted"/>
<keyword evidence="1" id="KW-0732">Signal</keyword>
<name>A0ABV7GRT4_9RHOB</name>